<dbReference type="Proteomes" id="UP000663854">
    <property type="component" value="Unassembled WGS sequence"/>
</dbReference>
<evidence type="ECO:0000256" key="1">
    <source>
        <dbReference type="ARBA" id="ARBA00022741"/>
    </source>
</evidence>
<dbReference type="InterPro" id="IPR003130">
    <property type="entry name" value="GED"/>
</dbReference>
<dbReference type="InterPro" id="IPR022812">
    <property type="entry name" value="Dynamin"/>
</dbReference>
<reference evidence="5" key="1">
    <citation type="submission" date="2021-02" db="EMBL/GenBank/DDBJ databases">
        <authorList>
            <person name="Nowell W R."/>
        </authorList>
    </citation>
    <scope>NUCLEOTIDE SEQUENCE</scope>
</reference>
<evidence type="ECO:0000313" key="5">
    <source>
        <dbReference type="EMBL" id="CAF0982435.1"/>
    </source>
</evidence>
<dbReference type="InterPro" id="IPR020850">
    <property type="entry name" value="GED_dom"/>
</dbReference>
<dbReference type="GO" id="GO:0003924">
    <property type="term" value="F:GTPase activity"/>
    <property type="evidence" value="ECO:0007669"/>
    <property type="project" value="InterPro"/>
</dbReference>
<dbReference type="InterPro" id="IPR027417">
    <property type="entry name" value="P-loop_NTPase"/>
</dbReference>
<gene>
    <name evidence="6" type="ORF">JXQ802_LOCUS17106</name>
    <name evidence="5" type="ORF">PYM288_LOCUS13687</name>
</gene>
<dbReference type="GO" id="GO:0008017">
    <property type="term" value="F:microtubule binding"/>
    <property type="evidence" value="ECO:0007669"/>
    <property type="project" value="TreeGrafter"/>
</dbReference>
<feature type="domain" description="Dynamin-type G" evidence="4">
    <location>
        <begin position="29"/>
        <end position="304"/>
    </location>
</feature>
<evidence type="ECO:0000259" key="4">
    <source>
        <dbReference type="PROSITE" id="PS51718"/>
    </source>
</evidence>
<dbReference type="EMBL" id="CAJNOL010000427">
    <property type="protein sequence ID" value="CAF1059761.1"/>
    <property type="molecule type" value="Genomic_DNA"/>
</dbReference>
<sequence length="694" mass="79946">MLAEELNSKESRELLSAVDRMREILQENKICLPEIVVVGDQSVGKSSVLEAVSGIQLPRAQNICTRCPLELRMKVTTGDEYAIIHSNKTSEDTKKTIYNMEDIATEVIRLTNDIAGNGTNVSSHPIYLTVYKRNIPYDLTLIDLPGITRNPLPGQAEDIHSQILTLINKYIEPSTAVVLHVIPSSVDFTTSESMKLAKEFDPNCERQLIAVSKIDKYDKGIAQKLLGEGLGSMKLQLGCIAVLNRNQDEIDSKISFEEMKEREKQFFIKHNEAFQNLPDEYKGIDQLIKKLAIIQHSRIRSTFPETIEQLRKQIRSKKFELKNIPMAMTTEHECWTKFQSMIDTFRESIQAKVNGDYDCQIRNSMFNVNKDTSENINNTTIISSSQLKIAFISMPGDDHIAYHLYKFQQKFQEILCNSFSNFSSDDYKKLTMIKIDYATGVSLPNFQSFKIIESSFREELSRLPKICFSLVKDIHDYLNKILLKIYYQTFDQEYPRLIQRLKEVIIEKIDEAEDRTIERVQEILDMEKRLFTLNSEYMNHIFEMRKTIDTGDRENYEQVIIPSSTQLSSVKGRNGIVDSNKIHYISTTFPPMTNQSILSSGSNEVHAATDIQTSLKAYSEIVKKRIIDVISQICYHQFITLCTLEVHKDMTMAIPASDLIRYMKEPYDRTMQRQNLKRSINAYEEALKLGQEHL</sequence>
<proteinExistence type="predicted"/>
<evidence type="ECO:0000313" key="7">
    <source>
        <dbReference type="Proteomes" id="UP000663854"/>
    </source>
</evidence>
<dbReference type="EMBL" id="CAJNOH010000281">
    <property type="protein sequence ID" value="CAF0982435.1"/>
    <property type="molecule type" value="Genomic_DNA"/>
</dbReference>
<dbReference type="SUPFAM" id="SSF52540">
    <property type="entry name" value="P-loop containing nucleoside triphosphate hydrolases"/>
    <property type="match status" value="1"/>
</dbReference>
<dbReference type="GO" id="GO:0005525">
    <property type="term" value="F:GTP binding"/>
    <property type="evidence" value="ECO:0007669"/>
    <property type="project" value="InterPro"/>
</dbReference>
<keyword evidence="1" id="KW-0547">Nucleotide-binding</keyword>
<dbReference type="InterPro" id="IPR045063">
    <property type="entry name" value="Dynamin_N"/>
</dbReference>
<keyword evidence="2" id="KW-0342">GTP-binding</keyword>
<dbReference type="PANTHER" id="PTHR11566">
    <property type="entry name" value="DYNAMIN"/>
    <property type="match status" value="1"/>
</dbReference>
<dbReference type="Gene3D" id="1.20.120.1240">
    <property type="entry name" value="Dynamin, middle domain"/>
    <property type="match status" value="1"/>
</dbReference>
<organism evidence="5 7">
    <name type="scientific">Rotaria sordida</name>
    <dbReference type="NCBI Taxonomy" id="392033"/>
    <lineage>
        <taxon>Eukaryota</taxon>
        <taxon>Metazoa</taxon>
        <taxon>Spiralia</taxon>
        <taxon>Gnathifera</taxon>
        <taxon>Rotifera</taxon>
        <taxon>Eurotatoria</taxon>
        <taxon>Bdelloidea</taxon>
        <taxon>Philodinida</taxon>
        <taxon>Philodinidae</taxon>
        <taxon>Rotaria</taxon>
    </lineage>
</organism>
<evidence type="ECO:0000259" key="3">
    <source>
        <dbReference type="PROSITE" id="PS51388"/>
    </source>
</evidence>
<dbReference type="Proteomes" id="UP000663870">
    <property type="component" value="Unassembled WGS sequence"/>
</dbReference>
<dbReference type="PRINTS" id="PR00195">
    <property type="entry name" value="DYNAMIN"/>
</dbReference>
<dbReference type="SMART" id="SM00053">
    <property type="entry name" value="DYNc"/>
    <property type="match status" value="1"/>
</dbReference>
<dbReference type="GO" id="GO:0005737">
    <property type="term" value="C:cytoplasm"/>
    <property type="evidence" value="ECO:0007669"/>
    <property type="project" value="TreeGrafter"/>
</dbReference>
<keyword evidence="8" id="KW-1185">Reference proteome</keyword>
<dbReference type="PROSITE" id="PS51718">
    <property type="entry name" value="G_DYNAMIN_2"/>
    <property type="match status" value="1"/>
</dbReference>
<dbReference type="PANTHER" id="PTHR11566:SF173">
    <property type="entry name" value="DYNAMIN-RELATED PROTEIN 4C"/>
    <property type="match status" value="1"/>
</dbReference>
<name>A0A814F8K1_9BILA</name>
<dbReference type="GO" id="GO:0016020">
    <property type="term" value="C:membrane"/>
    <property type="evidence" value="ECO:0007669"/>
    <property type="project" value="TreeGrafter"/>
</dbReference>
<evidence type="ECO:0000256" key="2">
    <source>
        <dbReference type="ARBA" id="ARBA00023134"/>
    </source>
</evidence>
<dbReference type="InterPro" id="IPR000375">
    <property type="entry name" value="Dynamin_stalk"/>
</dbReference>
<dbReference type="InterPro" id="IPR030381">
    <property type="entry name" value="G_DYNAMIN_dom"/>
</dbReference>
<dbReference type="Pfam" id="PF02212">
    <property type="entry name" value="GED"/>
    <property type="match status" value="1"/>
</dbReference>
<comment type="caution">
    <text evidence="5">The sequence shown here is derived from an EMBL/GenBank/DDBJ whole genome shotgun (WGS) entry which is preliminary data.</text>
</comment>
<dbReference type="InterPro" id="IPR001401">
    <property type="entry name" value="Dynamin_GTPase"/>
</dbReference>
<dbReference type="Pfam" id="PF00350">
    <property type="entry name" value="Dynamin_N"/>
    <property type="match status" value="1"/>
</dbReference>
<dbReference type="PROSITE" id="PS51388">
    <property type="entry name" value="GED"/>
    <property type="match status" value="1"/>
</dbReference>
<accession>A0A814F8K1</accession>
<dbReference type="Pfam" id="PF01031">
    <property type="entry name" value="Dynamin_M"/>
    <property type="match status" value="1"/>
</dbReference>
<evidence type="ECO:0000313" key="6">
    <source>
        <dbReference type="EMBL" id="CAF1059761.1"/>
    </source>
</evidence>
<evidence type="ECO:0000313" key="8">
    <source>
        <dbReference type="Proteomes" id="UP000663870"/>
    </source>
</evidence>
<dbReference type="GO" id="GO:0005874">
    <property type="term" value="C:microtubule"/>
    <property type="evidence" value="ECO:0007669"/>
    <property type="project" value="TreeGrafter"/>
</dbReference>
<protein>
    <submittedName>
        <fullName evidence="5">Uncharacterized protein</fullName>
    </submittedName>
</protein>
<feature type="domain" description="GED" evidence="3">
    <location>
        <begin position="608"/>
        <end position="694"/>
    </location>
</feature>
<dbReference type="AlphaFoldDB" id="A0A814F8K1"/>
<dbReference type="CDD" id="cd08771">
    <property type="entry name" value="DLP_1"/>
    <property type="match status" value="1"/>
</dbReference>
<dbReference type="Gene3D" id="3.40.50.300">
    <property type="entry name" value="P-loop containing nucleotide triphosphate hydrolases"/>
    <property type="match status" value="1"/>
</dbReference>